<protein>
    <submittedName>
        <fullName evidence="1">Uncharacterized protein</fullName>
    </submittedName>
</protein>
<comment type="caution">
    <text evidence="1">The sequence shown here is derived from an EMBL/GenBank/DDBJ whole genome shotgun (WGS) entry which is preliminary data.</text>
</comment>
<organism evidence="1 2">
    <name type="scientific">Candidatus Epulonipiscium fishelsonii</name>
    <dbReference type="NCBI Taxonomy" id="77094"/>
    <lineage>
        <taxon>Bacteria</taxon>
        <taxon>Bacillati</taxon>
        <taxon>Bacillota</taxon>
        <taxon>Clostridia</taxon>
        <taxon>Lachnospirales</taxon>
        <taxon>Lachnospiraceae</taxon>
        <taxon>Candidatus Epulonipiscium</taxon>
    </lineage>
</organism>
<proteinExistence type="predicted"/>
<gene>
    <name evidence="1" type="ORF">AN640_04845</name>
</gene>
<keyword evidence="2" id="KW-1185">Reference proteome</keyword>
<reference evidence="1" key="1">
    <citation type="submission" date="2016-08" db="EMBL/GenBank/DDBJ databases">
        <authorList>
            <person name="Ngugi D.K."/>
            <person name="Miyake S."/>
            <person name="Stingl U."/>
        </authorList>
    </citation>
    <scope>NUCLEOTIDE SEQUENCE</scope>
    <source>
        <strain evidence="1">SCG-D08WGA-EpuloA1</strain>
    </source>
</reference>
<accession>A0ACC8XI69</accession>
<sequence length="178" mass="18603">MKTRDLTICALFAAMTAVLAQISIPFPGGVPLTMQTLAVALCGIILGPKLGGISVLIYVCLGAIGLPVFSSLSGGLQTIVGSTGGFIISFPIMAYVIGKISENQKNKFIVFGSTVLASIINYTIGTIQFSLVTETPIIISIVYCVLPFVATGLVKSAIATIVGMKLINLKAVREVLQH</sequence>
<evidence type="ECO:0000313" key="2">
    <source>
        <dbReference type="Proteomes" id="UP000188637"/>
    </source>
</evidence>
<dbReference type="Proteomes" id="UP000188637">
    <property type="component" value="Unassembled WGS sequence"/>
</dbReference>
<dbReference type="EMBL" id="LJHD01000069">
    <property type="protein sequence ID" value="ONI45194.1"/>
    <property type="molecule type" value="Genomic_DNA"/>
</dbReference>
<name>A0ACC8XI69_9FIRM</name>
<evidence type="ECO:0000313" key="1">
    <source>
        <dbReference type="EMBL" id="ONI45194.1"/>
    </source>
</evidence>